<dbReference type="InterPro" id="IPR022742">
    <property type="entry name" value="Hydrolase_4"/>
</dbReference>
<dbReference type="InterPro" id="IPR051044">
    <property type="entry name" value="MAG_DAG_Lipase"/>
</dbReference>
<name>A0A1Q9AF03_9HYPH</name>
<sequence>MSQDAELYPTPDNPLPGKATVGHFQGADGRRLRYAVFRGEVGPVRGTVVLLHGRNEAIEKYFELIGGFLQRGLWVATFDWRGQGASDRLIERLPRRGHVRRFADYERDLEAFLEQVVLPDTRLPFFLLGHSMGGLVALSQAPKLSGRIDRMVLSAPFVALGGQALNEGRVVALAGTASLLGFGTFPLTRDRGPRPFSANPLTSDPLRFARGEGLAEAHPHLALGPPSARWLYETLSAMRRVRRQEHLTAITIPTLILAPTRDPLVPYAALEALAAQFRACTLIPIVGARHEVLQEADRYRDQALAAIEAFFPGSVDSGLPQQIEEATAV</sequence>
<protein>
    <submittedName>
        <fullName evidence="2">Lysophospholipase</fullName>
    </submittedName>
</protein>
<proteinExistence type="predicted"/>
<dbReference type="InterPro" id="IPR029058">
    <property type="entry name" value="AB_hydrolase_fold"/>
</dbReference>
<dbReference type="AlphaFoldDB" id="A0A1Q9AF03"/>
<feature type="domain" description="Serine aminopeptidase S33" evidence="1">
    <location>
        <begin position="43"/>
        <end position="297"/>
    </location>
</feature>
<dbReference type="Proteomes" id="UP000186143">
    <property type="component" value="Unassembled WGS sequence"/>
</dbReference>
<reference evidence="2 3" key="1">
    <citation type="submission" date="2016-09" db="EMBL/GenBank/DDBJ databases">
        <title>Rhizobium sp. nov., a novel species isolated from the rice rhizosphere.</title>
        <authorList>
            <person name="Zhao J."/>
            <person name="Zhang X."/>
        </authorList>
    </citation>
    <scope>NUCLEOTIDE SEQUENCE [LARGE SCALE GENOMIC DNA]</scope>
    <source>
        <strain evidence="2 3">MH17</strain>
    </source>
</reference>
<dbReference type="SUPFAM" id="SSF53474">
    <property type="entry name" value="alpha/beta-Hydrolases"/>
    <property type="match status" value="1"/>
</dbReference>
<dbReference type="PANTHER" id="PTHR11614">
    <property type="entry name" value="PHOSPHOLIPASE-RELATED"/>
    <property type="match status" value="1"/>
</dbReference>
<dbReference type="EMBL" id="MKIO01000039">
    <property type="protein sequence ID" value="OLP53555.1"/>
    <property type="molecule type" value="Genomic_DNA"/>
</dbReference>
<dbReference type="OrthoDB" id="9788260at2"/>
<gene>
    <name evidence="2" type="ORF">BJF92_05165</name>
</gene>
<evidence type="ECO:0000313" key="3">
    <source>
        <dbReference type="Proteomes" id="UP000186143"/>
    </source>
</evidence>
<evidence type="ECO:0000259" key="1">
    <source>
        <dbReference type="Pfam" id="PF12146"/>
    </source>
</evidence>
<organism evidence="2 3">
    <name type="scientific">Xaviernesmea rhizosphaerae</name>
    <dbReference type="NCBI Taxonomy" id="1672749"/>
    <lineage>
        <taxon>Bacteria</taxon>
        <taxon>Pseudomonadati</taxon>
        <taxon>Pseudomonadota</taxon>
        <taxon>Alphaproteobacteria</taxon>
        <taxon>Hyphomicrobiales</taxon>
        <taxon>Rhizobiaceae</taxon>
        <taxon>Rhizobium/Agrobacterium group</taxon>
        <taxon>Xaviernesmea</taxon>
    </lineage>
</organism>
<evidence type="ECO:0000313" key="2">
    <source>
        <dbReference type="EMBL" id="OLP53555.1"/>
    </source>
</evidence>
<dbReference type="STRING" id="1672749.BJF92_05165"/>
<dbReference type="Pfam" id="PF12146">
    <property type="entry name" value="Hydrolase_4"/>
    <property type="match status" value="1"/>
</dbReference>
<accession>A0A1Q9AF03</accession>
<comment type="caution">
    <text evidence="2">The sequence shown here is derived from an EMBL/GenBank/DDBJ whole genome shotgun (WGS) entry which is preliminary data.</text>
</comment>
<dbReference type="Gene3D" id="3.40.50.1820">
    <property type="entry name" value="alpha/beta hydrolase"/>
    <property type="match status" value="1"/>
</dbReference>
<dbReference type="RefSeq" id="WP_075636208.1">
    <property type="nucleotide sequence ID" value="NZ_MKIO01000039.1"/>
</dbReference>